<dbReference type="PANTHER" id="PTHR31836:SF21">
    <property type="entry name" value="EXPANSIN-LIKE PROTEIN 7"/>
    <property type="match status" value="1"/>
</dbReference>
<protein>
    <recommendedName>
        <fullName evidence="4">RlpA-like protein double-psi beta-barrel domain-containing protein</fullName>
    </recommendedName>
</protein>
<dbReference type="AlphaFoldDB" id="A0A820NXT5"/>
<comment type="caution">
    <text evidence="2">The sequence shown here is derived from an EMBL/GenBank/DDBJ whole genome shotgun (WGS) entry which is preliminary data.</text>
</comment>
<feature type="non-terminal residue" evidence="2">
    <location>
        <position position="1"/>
    </location>
</feature>
<keyword evidence="1" id="KW-0732">Signal</keyword>
<evidence type="ECO:0000256" key="1">
    <source>
        <dbReference type="ARBA" id="ARBA00022729"/>
    </source>
</evidence>
<evidence type="ECO:0000313" key="3">
    <source>
        <dbReference type="Proteomes" id="UP000663836"/>
    </source>
</evidence>
<evidence type="ECO:0000313" key="2">
    <source>
        <dbReference type="EMBL" id="CAF4395483.1"/>
    </source>
</evidence>
<dbReference type="InterPro" id="IPR036908">
    <property type="entry name" value="RlpA-like_sf"/>
</dbReference>
<reference evidence="2" key="1">
    <citation type="submission" date="2021-02" db="EMBL/GenBank/DDBJ databases">
        <authorList>
            <person name="Nowell W R."/>
        </authorList>
    </citation>
    <scope>NUCLEOTIDE SEQUENCE</scope>
</reference>
<proteinExistence type="predicted"/>
<accession>A0A820NXT5</accession>
<dbReference type="EMBL" id="CAJOBD010065194">
    <property type="protein sequence ID" value="CAF4395483.1"/>
    <property type="molecule type" value="Genomic_DNA"/>
</dbReference>
<evidence type="ECO:0008006" key="4">
    <source>
        <dbReference type="Google" id="ProtNLM"/>
    </source>
</evidence>
<organism evidence="2 3">
    <name type="scientific">Rotaria sordida</name>
    <dbReference type="NCBI Taxonomy" id="392033"/>
    <lineage>
        <taxon>Eukaryota</taxon>
        <taxon>Metazoa</taxon>
        <taxon>Spiralia</taxon>
        <taxon>Gnathifera</taxon>
        <taxon>Rotifera</taxon>
        <taxon>Eurotatoria</taxon>
        <taxon>Bdelloidea</taxon>
        <taxon>Philodinida</taxon>
        <taxon>Philodinidae</taxon>
        <taxon>Rotaria</taxon>
    </lineage>
</organism>
<sequence length="120" mass="13036">EMFVSHLAGTFQGNTTLYSISGGYTACATMHIDSEYIAALNASQFDPFTPNGNPNLNSLCNKLAKIIGPKGSVRVKILDKCRGCRYGDLALSEPGVRAAIGDLSIGRARIKWKWLEKKSQ</sequence>
<dbReference type="Gene3D" id="2.40.40.10">
    <property type="entry name" value="RlpA-like domain"/>
    <property type="match status" value="1"/>
</dbReference>
<dbReference type="CDD" id="cd22191">
    <property type="entry name" value="DPBB_RlpA_EXP_N-like"/>
    <property type="match status" value="1"/>
</dbReference>
<dbReference type="Proteomes" id="UP000663836">
    <property type="component" value="Unassembled WGS sequence"/>
</dbReference>
<dbReference type="SUPFAM" id="SSF50685">
    <property type="entry name" value="Barwin-like endoglucanases"/>
    <property type="match status" value="1"/>
</dbReference>
<name>A0A820NXT5_9BILA</name>
<dbReference type="PANTHER" id="PTHR31836">
    <property type="match status" value="1"/>
</dbReference>
<dbReference type="InterPro" id="IPR051477">
    <property type="entry name" value="Expansin_CellWall"/>
</dbReference>
<gene>
    <name evidence="2" type="ORF">JBS370_LOCUS43285</name>
</gene>